<organism evidence="2 3">
    <name type="scientific">Ostreobium quekettii</name>
    <dbReference type="NCBI Taxonomy" id="121088"/>
    <lineage>
        <taxon>Eukaryota</taxon>
        <taxon>Viridiplantae</taxon>
        <taxon>Chlorophyta</taxon>
        <taxon>core chlorophytes</taxon>
        <taxon>Ulvophyceae</taxon>
        <taxon>TCBD clade</taxon>
        <taxon>Bryopsidales</taxon>
        <taxon>Ostreobineae</taxon>
        <taxon>Ostreobiaceae</taxon>
        <taxon>Ostreobium</taxon>
    </lineage>
</organism>
<feature type="compositionally biased region" description="Basic and acidic residues" evidence="1">
    <location>
        <begin position="1"/>
        <end position="21"/>
    </location>
</feature>
<evidence type="ECO:0000313" key="3">
    <source>
        <dbReference type="Proteomes" id="UP000708148"/>
    </source>
</evidence>
<accession>A0A8S1JAY0</accession>
<dbReference type="OrthoDB" id="10559573at2759"/>
<dbReference type="AlphaFoldDB" id="A0A8S1JAY0"/>
<protein>
    <submittedName>
        <fullName evidence="2">Uncharacterized protein</fullName>
    </submittedName>
</protein>
<gene>
    <name evidence="2" type="ORF">OSTQU699_LOCUS8751</name>
</gene>
<comment type="caution">
    <text evidence="2">The sequence shown here is derived from an EMBL/GenBank/DDBJ whole genome shotgun (WGS) entry which is preliminary data.</text>
</comment>
<evidence type="ECO:0000313" key="2">
    <source>
        <dbReference type="EMBL" id="CAD7703394.1"/>
    </source>
</evidence>
<proteinExistence type="predicted"/>
<sequence>MDLGEAKRRREERKLELRKAAGEAMATGGDVALAGMDSDYSMPDDHSPNTHGRKSRTVPPKETTSA</sequence>
<dbReference type="EMBL" id="CAJHUC010002206">
    <property type="protein sequence ID" value="CAD7703394.1"/>
    <property type="molecule type" value="Genomic_DNA"/>
</dbReference>
<name>A0A8S1JAY0_9CHLO</name>
<feature type="region of interest" description="Disordered" evidence="1">
    <location>
        <begin position="1"/>
        <end position="66"/>
    </location>
</feature>
<dbReference type="Proteomes" id="UP000708148">
    <property type="component" value="Unassembled WGS sequence"/>
</dbReference>
<reference evidence="2" key="1">
    <citation type="submission" date="2020-12" db="EMBL/GenBank/DDBJ databases">
        <authorList>
            <person name="Iha C."/>
        </authorList>
    </citation>
    <scope>NUCLEOTIDE SEQUENCE</scope>
</reference>
<evidence type="ECO:0000256" key="1">
    <source>
        <dbReference type="SAM" id="MobiDB-lite"/>
    </source>
</evidence>
<keyword evidence="3" id="KW-1185">Reference proteome</keyword>